<feature type="domain" description="CN hydrolase" evidence="2">
    <location>
        <begin position="17"/>
        <end position="273"/>
    </location>
</feature>
<dbReference type="EMBL" id="JAUSVO010000001">
    <property type="protein sequence ID" value="MDQ0436617.1"/>
    <property type="molecule type" value="Genomic_DNA"/>
</dbReference>
<sequence>MAIQPWRATCIQMGSVVASNATSREEAWAVIDGNLANAIAMIEAACAGPTPPRLVVLPEFAFQGPPRATPVDVWIERACATIPGPITDRLAEVARQLDIYIAGNHFEVDPLWPDRYFNSSFLLDPKGEVILRYRRINTASWTSPHDILDAYRAAYGEDGIFPVADTELGRLAIFPCGEISVPELSRVLMLRGAEVLLHPSNEPIGPKAEAAKICRAAENMCYLISTNVAGGIGFSLSGDEKGGHSQIIDFNGNYLAFDGEAQESISVTAMIDIEALQAARRDTGMGNGLLRQRLEMYKSHYAAAELYPANALAETPIQTVADLVPVHERAIANAEAAGVLRAD</sequence>
<dbReference type="PANTHER" id="PTHR43674">
    <property type="entry name" value="NITRILASE C965.09-RELATED"/>
    <property type="match status" value="1"/>
</dbReference>
<organism evidence="3 4">
    <name type="scientific">Kaistia dalseonensis</name>
    <dbReference type="NCBI Taxonomy" id="410840"/>
    <lineage>
        <taxon>Bacteria</taxon>
        <taxon>Pseudomonadati</taxon>
        <taxon>Pseudomonadota</taxon>
        <taxon>Alphaproteobacteria</taxon>
        <taxon>Hyphomicrobiales</taxon>
        <taxon>Kaistiaceae</taxon>
        <taxon>Kaistia</taxon>
    </lineage>
</organism>
<dbReference type="InterPro" id="IPR050345">
    <property type="entry name" value="Aliph_Amidase/BUP"/>
</dbReference>
<reference evidence="3 4" key="1">
    <citation type="submission" date="2023-07" db="EMBL/GenBank/DDBJ databases">
        <title>Genomic Encyclopedia of Type Strains, Phase IV (KMG-IV): sequencing the most valuable type-strain genomes for metagenomic binning, comparative biology and taxonomic classification.</title>
        <authorList>
            <person name="Goeker M."/>
        </authorList>
    </citation>
    <scope>NUCLEOTIDE SEQUENCE [LARGE SCALE GENOMIC DNA]</scope>
    <source>
        <strain evidence="3 4">B6-8</strain>
    </source>
</reference>
<evidence type="ECO:0000313" key="3">
    <source>
        <dbReference type="EMBL" id="MDQ0436617.1"/>
    </source>
</evidence>
<proteinExistence type="predicted"/>
<keyword evidence="4" id="KW-1185">Reference proteome</keyword>
<dbReference type="PROSITE" id="PS50263">
    <property type="entry name" value="CN_HYDROLASE"/>
    <property type="match status" value="1"/>
</dbReference>
<protein>
    <submittedName>
        <fullName evidence="3">Amidohydrolase</fullName>
    </submittedName>
</protein>
<evidence type="ECO:0000313" key="4">
    <source>
        <dbReference type="Proteomes" id="UP001241603"/>
    </source>
</evidence>
<dbReference type="InterPro" id="IPR003010">
    <property type="entry name" value="C-N_Hydrolase"/>
</dbReference>
<dbReference type="Proteomes" id="UP001241603">
    <property type="component" value="Unassembled WGS sequence"/>
</dbReference>
<dbReference type="Pfam" id="PF00795">
    <property type="entry name" value="CN_hydrolase"/>
    <property type="match status" value="1"/>
</dbReference>
<accession>A0ABU0H3I9</accession>
<dbReference type="SUPFAM" id="SSF56317">
    <property type="entry name" value="Carbon-nitrogen hydrolase"/>
    <property type="match status" value="1"/>
</dbReference>
<dbReference type="Gene3D" id="3.60.110.10">
    <property type="entry name" value="Carbon-nitrogen hydrolase"/>
    <property type="match status" value="1"/>
</dbReference>
<evidence type="ECO:0000259" key="2">
    <source>
        <dbReference type="PROSITE" id="PS50263"/>
    </source>
</evidence>
<comment type="caution">
    <text evidence="3">The sequence shown here is derived from an EMBL/GenBank/DDBJ whole genome shotgun (WGS) entry which is preliminary data.</text>
</comment>
<dbReference type="PANTHER" id="PTHR43674:SF2">
    <property type="entry name" value="BETA-UREIDOPROPIONASE"/>
    <property type="match status" value="1"/>
</dbReference>
<gene>
    <name evidence="3" type="ORF">QO014_000987</name>
</gene>
<dbReference type="InterPro" id="IPR036526">
    <property type="entry name" value="C-N_Hydrolase_sf"/>
</dbReference>
<dbReference type="RefSeq" id="WP_266347511.1">
    <property type="nucleotide sequence ID" value="NZ_JAPKNG010000001.1"/>
</dbReference>
<keyword evidence="1" id="KW-0378">Hydrolase</keyword>
<evidence type="ECO:0000256" key="1">
    <source>
        <dbReference type="ARBA" id="ARBA00022801"/>
    </source>
</evidence>
<name>A0ABU0H3I9_9HYPH</name>